<dbReference type="PROSITE" id="PS50294">
    <property type="entry name" value="WD_REPEATS_REGION"/>
    <property type="match status" value="2"/>
</dbReference>
<dbReference type="GO" id="GO:0007019">
    <property type="term" value="P:microtubule depolymerization"/>
    <property type="evidence" value="ECO:0007669"/>
    <property type="project" value="TreeGrafter"/>
</dbReference>
<dbReference type="GeneID" id="94825075"/>
<accession>A0A1J4JMP8</accession>
<dbReference type="OrthoDB" id="10251605at2759"/>
<evidence type="ECO:0000259" key="2">
    <source>
        <dbReference type="Pfam" id="PF12894"/>
    </source>
</evidence>
<dbReference type="VEuPathDB" id="TrichDB:TRFO_01891"/>
<dbReference type="InterPro" id="IPR015943">
    <property type="entry name" value="WD40/YVTN_repeat-like_dom_sf"/>
</dbReference>
<dbReference type="Pfam" id="PF12894">
    <property type="entry name" value="ANAPC4_WD40"/>
    <property type="match status" value="1"/>
</dbReference>
<organism evidence="3 4">
    <name type="scientific">Tritrichomonas foetus</name>
    <dbReference type="NCBI Taxonomy" id="1144522"/>
    <lineage>
        <taxon>Eukaryota</taxon>
        <taxon>Metamonada</taxon>
        <taxon>Parabasalia</taxon>
        <taxon>Tritrichomonadida</taxon>
        <taxon>Tritrichomonadidae</taxon>
        <taxon>Tritrichomonas</taxon>
    </lineage>
</organism>
<dbReference type="SUPFAM" id="SSF50978">
    <property type="entry name" value="WD40 repeat-like"/>
    <property type="match status" value="1"/>
</dbReference>
<dbReference type="RefSeq" id="XP_068351958.1">
    <property type="nucleotide sequence ID" value="XM_068490371.1"/>
</dbReference>
<dbReference type="PANTHER" id="PTHR19845:SF0">
    <property type="entry name" value="KATANIN P80 WD40 REPEAT-CONTAINING SUBUNIT B1"/>
    <property type="match status" value="1"/>
</dbReference>
<dbReference type="Proteomes" id="UP000179807">
    <property type="component" value="Unassembled WGS sequence"/>
</dbReference>
<evidence type="ECO:0000313" key="4">
    <source>
        <dbReference type="Proteomes" id="UP000179807"/>
    </source>
</evidence>
<keyword evidence="4" id="KW-1185">Reference proteome</keyword>
<sequence>MPPRLLQSQTNTAHTEPVRCMSIGPHSGRVFASGGNDRMLYLWAITDEDPILQFGPFSAPISCCSFSPDEDYIAFGTDNGYVSVIDLDSGHTLNGWMVEDTAITCITIHPHILDCVAVGDIDGNIYLFAGEPRSPIQVYNAHEGEVLSVQICPQGNLLATSGVDHLIRIFDIQKGEIFGTIHPTKKFDSPILCLDFHPSEKILAACAEDRSVKIYDINRVVEMKGGFVIGTQSPQRICFAPDGECVASCSSVTLSLFKTKEADHMDHMKVSLKNIRDLRVFDKGIAIAVSEECNVSLILAKTEDFVLMKRKKKKKKKRTPSPELLLYQVQPKKKVIIEPLPPLRPQPIVNQQPASNEPLFRAFREERGDFMAIITQRTSKYRKICDAIRDRGLKDACVNVATSSDSSVEMISVLLQKLDSINPENASAVVEVIYIGVQIDEDLALRLLRLILQKLTPVFRSAADNPQQKYFKDASEFKTACRGLVVLFNKHMENRTPGSSMMRRLMTEYKSFFI</sequence>
<dbReference type="EMBL" id="MLAK01001037">
    <property type="protein sequence ID" value="OHS98821.1"/>
    <property type="molecule type" value="Genomic_DNA"/>
</dbReference>
<dbReference type="GO" id="GO:0008352">
    <property type="term" value="C:katanin complex"/>
    <property type="evidence" value="ECO:0007669"/>
    <property type="project" value="TreeGrafter"/>
</dbReference>
<dbReference type="Gene3D" id="2.130.10.10">
    <property type="entry name" value="YVTN repeat-like/Quinoprotein amine dehydrogenase"/>
    <property type="match status" value="2"/>
</dbReference>
<dbReference type="AlphaFoldDB" id="A0A1J4JMP8"/>
<proteinExistence type="predicted"/>
<dbReference type="PANTHER" id="PTHR19845">
    <property type="entry name" value="KATANIN P80 SUBUNIT"/>
    <property type="match status" value="1"/>
</dbReference>
<feature type="repeat" description="WD" evidence="1">
    <location>
        <begin position="11"/>
        <end position="53"/>
    </location>
</feature>
<protein>
    <recommendedName>
        <fullName evidence="2">Anaphase-promoting complex subunit 4-like WD40 domain-containing protein</fullName>
    </recommendedName>
</protein>
<gene>
    <name evidence="3" type="ORF">TRFO_01891</name>
</gene>
<evidence type="ECO:0000313" key="3">
    <source>
        <dbReference type="EMBL" id="OHS98821.1"/>
    </source>
</evidence>
<dbReference type="InterPro" id="IPR036322">
    <property type="entry name" value="WD40_repeat_dom_sf"/>
</dbReference>
<keyword evidence="1" id="KW-0853">WD repeat</keyword>
<dbReference type="SMART" id="SM00320">
    <property type="entry name" value="WD40"/>
    <property type="match status" value="5"/>
</dbReference>
<reference evidence="3" key="1">
    <citation type="submission" date="2016-10" db="EMBL/GenBank/DDBJ databases">
        <authorList>
            <person name="Benchimol M."/>
            <person name="Almeida L.G."/>
            <person name="Vasconcelos A.T."/>
            <person name="Perreira-Neves A."/>
            <person name="Rosa I.A."/>
            <person name="Tasca T."/>
            <person name="Bogo M.R."/>
            <person name="de Souza W."/>
        </authorList>
    </citation>
    <scope>NUCLEOTIDE SEQUENCE [LARGE SCALE GENOMIC DNA]</scope>
    <source>
        <strain evidence="3">K</strain>
    </source>
</reference>
<feature type="domain" description="Anaphase-promoting complex subunit 4-like WD40" evidence="2">
    <location>
        <begin position="60"/>
        <end position="107"/>
    </location>
</feature>
<feature type="repeat" description="WD" evidence="1">
    <location>
        <begin position="139"/>
        <end position="180"/>
    </location>
</feature>
<dbReference type="Pfam" id="PF00400">
    <property type="entry name" value="WD40"/>
    <property type="match status" value="3"/>
</dbReference>
<comment type="caution">
    <text evidence="3">The sequence shown here is derived from an EMBL/GenBank/DDBJ whole genome shotgun (WGS) entry which is preliminary data.</text>
</comment>
<name>A0A1J4JMP8_9EUKA</name>
<feature type="repeat" description="WD" evidence="1">
    <location>
        <begin position="184"/>
        <end position="218"/>
    </location>
</feature>
<dbReference type="InterPro" id="IPR001680">
    <property type="entry name" value="WD40_rpt"/>
</dbReference>
<dbReference type="InterPro" id="IPR024977">
    <property type="entry name" value="Apc4-like_WD40_dom"/>
</dbReference>
<dbReference type="PROSITE" id="PS50082">
    <property type="entry name" value="WD_REPEATS_2"/>
    <property type="match status" value="3"/>
</dbReference>
<evidence type="ECO:0000256" key="1">
    <source>
        <dbReference type="PROSITE-ProRule" id="PRU00221"/>
    </source>
</evidence>